<proteinExistence type="predicted"/>
<accession>A0A0E9Y0A2</accession>
<organism evidence="1">
    <name type="scientific">Anguilla anguilla</name>
    <name type="common">European freshwater eel</name>
    <name type="synonym">Muraena anguilla</name>
    <dbReference type="NCBI Taxonomy" id="7936"/>
    <lineage>
        <taxon>Eukaryota</taxon>
        <taxon>Metazoa</taxon>
        <taxon>Chordata</taxon>
        <taxon>Craniata</taxon>
        <taxon>Vertebrata</taxon>
        <taxon>Euteleostomi</taxon>
        <taxon>Actinopterygii</taxon>
        <taxon>Neopterygii</taxon>
        <taxon>Teleostei</taxon>
        <taxon>Anguilliformes</taxon>
        <taxon>Anguillidae</taxon>
        <taxon>Anguilla</taxon>
    </lineage>
</organism>
<dbReference type="EMBL" id="GBXM01000160">
    <property type="protein sequence ID" value="JAI08418.1"/>
    <property type="molecule type" value="Transcribed_RNA"/>
</dbReference>
<reference evidence="1" key="2">
    <citation type="journal article" date="2015" name="Fish Shellfish Immunol.">
        <title>Early steps in the European eel (Anguilla anguilla)-Vibrio vulnificus interaction in the gills: Role of the RtxA13 toxin.</title>
        <authorList>
            <person name="Callol A."/>
            <person name="Pajuelo D."/>
            <person name="Ebbesson L."/>
            <person name="Teles M."/>
            <person name="MacKenzie S."/>
            <person name="Amaro C."/>
        </authorList>
    </citation>
    <scope>NUCLEOTIDE SEQUENCE</scope>
</reference>
<sequence length="24" mass="2663">MYQIPQCNIVPMVPPTLSAVAKFD</sequence>
<dbReference type="AlphaFoldDB" id="A0A0E9Y0A2"/>
<reference evidence="1" key="1">
    <citation type="submission" date="2014-11" db="EMBL/GenBank/DDBJ databases">
        <authorList>
            <person name="Amaro Gonzalez C."/>
        </authorList>
    </citation>
    <scope>NUCLEOTIDE SEQUENCE</scope>
</reference>
<name>A0A0E9Y0A2_ANGAN</name>
<evidence type="ECO:0000313" key="1">
    <source>
        <dbReference type="EMBL" id="JAI08418.1"/>
    </source>
</evidence>
<protein>
    <submittedName>
        <fullName evidence="1">Uncharacterized protein</fullName>
    </submittedName>
</protein>